<sequence length="585" mass="65070">MLRISTLGPKLLRTTDRFLAKKVRYLAAKASYLNCPGTEPLLYKTVADLVDEAAEKYGDRPAIIANYQKQRTSFGEAKEKAETLARALLKLGAKKGDRIGIWAPNSTEWYISNLAIAKCGAISVYMNPAYQGPEVLHCLNKAGVKMLITADTFKTQDYYKILEGISPEIQNCQPGKLKSESVPSLETVIFITDKDLPGSYKYKDIYEEGKGQSRAELDEVVKTVEPENICNIQFTSGTTGKPKGASLSHFAIVNNSYLISQGLELQLKHHKVCFMGPFFHAMGSVIGILSCFHYGSTMVIPDYSFNPESAVNDINNEKCTILLGTPTMYIDIFRKMSEKNITLNTVEMSIAGGALCSPELYKDMTGKLGVKRAVWLYGLTESGPVAFMTRSDDGPEKVIKTVGRLMPHTEAKVVDANGNILPQNVPGELLLRGFLIMDGYWGDEERTKETITPTGWLRTGDQFIIDEYGYGKIVGRIKDLIIRGGENISPLEIEEFLITHPDAVDVQVFGVPDERLGEQVCACLKLKPGSNLTKAELQQYCKGNIAHFKIPHYIFFVDEFPKTDTGKIQRYKMRETVLKMLEKAG</sequence>
<evidence type="ECO:0000259" key="8">
    <source>
        <dbReference type="Pfam" id="PF00501"/>
    </source>
</evidence>
<name>A0AAW2HDW9_9NEOP</name>
<dbReference type="PROSITE" id="PS00455">
    <property type="entry name" value="AMP_BINDING"/>
    <property type="match status" value="1"/>
</dbReference>
<keyword evidence="2" id="KW-0436">Ligase</keyword>
<dbReference type="FunFam" id="3.30.300.30:FF:000008">
    <property type="entry name" value="2,3-dihydroxybenzoate-AMP ligase"/>
    <property type="match status" value="1"/>
</dbReference>
<evidence type="ECO:0000259" key="9">
    <source>
        <dbReference type="Pfam" id="PF13193"/>
    </source>
</evidence>
<dbReference type="Gene3D" id="3.40.50.12780">
    <property type="entry name" value="N-terminal domain of ligase-like"/>
    <property type="match status" value="1"/>
</dbReference>
<gene>
    <name evidence="10" type="ORF">PYX00_009900</name>
</gene>
<comment type="catalytic activity">
    <reaction evidence="7">
        <text>a medium-chain fatty acid + ATP + CoA = a medium-chain fatty acyl-CoA + AMP + diphosphate</text>
        <dbReference type="Rhea" id="RHEA:48340"/>
        <dbReference type="ChEBI" id="CHEBI:30616"/>
        <dbReference type="ChEBI" id="CHEBI:33019"/>
        <dbReference type="ChEBI" id="CHEBI:57287"/>
        <dbReference type="ChEBI" id="CHEBI:59558"/>
        <dbReference type="ChEBI" id="CHEBI:90546"/>
        <dbReference type="ChEBI" id="CHEBI:456215"/>
        <dbReference type="EC" id="6.2.1.2"/>
    </reaction>
</comment>
<evidence type="ECO:0000256" key="2">
    <source>
        <dbReference type="ARBA" id="ARBA00022598"/>
    </source>
</evidence>
<dbReference type="SUPFAM" id="SSF56801">
    <property type="entry name" value="Acetyl-CoA synthetase-like"/>
    <property type="match status" value="1"/>
</dbReference>
<reference evidence="10" key="1">
    <citation type="journal article" date="2024" name="Gigascience">
        <title>Chromosome-level genome of the poultry shaft louse Menopon gallinae provides insight into the host-switching and adaptive evolution of parasitic lice.</title>
        <authorList>
            <person name="Xu Y."/>
            <person name="Ma L."/>
            <person name="Liu S."/>
            <person name="Liang Y."/>
            <person name="Liu Q."/>
            <person name="He Z."/>
            <person name="Tian L."/>
            <person name="Duan Y."/>
            <person name="Cai W."/>
            <person name="Li H."/>
            <person name="Song F."/>
        </authorList>
    </citation>
    <scope>NUCLEOTIDE SEQUENCE</scope>
    <source>
        <strain evidence="10">Cailab_2023a</strain>
    </source>
</reference>
<dbReference type="Pfam" id="PF00501">
    <property type="entry name" value="AMP-binding"/>
    <property type="match status" value="1"/>
</dbReference>
<dbReference type="GO" id="GO:0006631">
    <property type="term" value="P:fatty acid metabolic process"/>
    <property type="evidence" value="ECO:0007669"/>
    <property type="project" value="TreeGrafter"/>
</dbReference>
<evidence type="ECO:0000256" key="5">
    <source>
        <dbReference type="ARBA" id="ARBA00039638"/>
    </source>
</evidence>
<organism evidence="10">
    <name type="scientific">Menopon gallinae</name>
    <name type="common">poultry shaft louse</name>
    <dbReference type="NCBI Taxonomy" id="328185"/>
    <lineage>
        <taxon>Eukaryota</taxon>
        <taxon>Metazoa</taxon>
        <taxon>Ecdysozoa</taxon>
        <taxon>Arthropoda</taxon>
        <taxon>Hexapoda</taxon>
        <taxon>Insecta</taxon>
        <taxon>Pterygota</taxon>
        <taxon>Neoptera</taxon>
        <taxon>Paraneoptera</taxon>
        <taxon>Psocodea</taxon>
        <taxon>Troctomorpha</taxon>
        <taxon>Phthiraptera</taxon>
        <taxon>Amblycera</taxon>
        <taxon>Menoponidae</taxon>
        <taxon>Menopon</taxon>
    </lineage>
</organism>
<dbReference type="Gene3D" id="3.30.300.30">
    <property type="match status" value="1"/>
</dbReference>
<evidence type="ECO:0000313" key="10">
    <source>
        <dbReference type="EMBL" id="KAL0267708.1"/>
    </source>
</evidence>
<dbReference type="GO" id="GO:0031956">
    <property type="term" value="F:medium-chain fatty acid-CoA ligase activity"/>
    <property type="evidence" value="ECO:0007669"/>
    <property type="project" value="UniProtKB-EC"/>
</dbReference>
<protein>
    <recommendedName>
        <fullName evidence="5">Medium-chain acyl-CoA ligase ACSF2, mitochondrial</fullName>
        <ecNumber evidence="4">6.2.1.2</ecNumber>
    </recommendedName>
</protein>
<dbReference type="InterPro" id="IPR042099">
    <property type="entry name" value="ANL_N_sf"/>
</dbReference>
<evidence type="ECO:0000256" key="7">
    <source>
        <dbReference type="ARBA" id="ARBA00048277"/>
    </source>
</evidence>
<proteinExistence type="inferred from homology"/>
<dbReference type="PANTHER" id="PTHR43201">
    <property type="entry name" value="ACYL-COA SYNTHETASE"/>
    <property type="match status" value="1"/>
</dbReference>
<comment type="similarity">
    <text evidence="1">Belongs to the ATP-dependent AMP-binding enzyme family.</text>
</comment>
<dbReference type="PANTHER" id="PTHR43201:SF5">
    <property type="entry name" value="MEDIUM-CHAIN ACYL-COA LIGASE ACSF2, MITOCHONDRIAL"/>
    <property type="match status" value="1"/>
</dbReference>
<feature type="domain" description="AMP-dependent synthetase/ligase" evidence="8">
    <location>
        <begin position="51"/>
        <end position="441"/>
    </location>
</feature>
<feature type="domain" description="AMP-binding enzyme C-terminal" evidence="9">
    <location>
        <begin position="492"/>
        <end position="567"/>
    </location>
</feature>
<dbReference type="Pfam" id="PF13193">
    <property type="entry name" value="AMP-binding_C"/>
    <property type="match status" value="1"/>
</dbReference>
<dbReference type="InterPro" id="IPR045851">
    <property type="entry name" value="AMP-bd_C_sf"/>
</dbReference>
<dbReference type="EMBL" id="JARGDH010000005">
    <property type="protein sequence ID" value="KAL0267708.1"/>
    <property type="molecule type" value="Genomic_DNA"/>
</dbReference>
<dbReference type="InterPro" id="IPR025110">
    <property type="entry name" value="AMP-bd_C"/>
</dbReference>
<comment type="function">
    <text evidence="3">Acyl-CoA synthases catalyze the initial reaction in fatty acid metabolism, by forming a thioester with CoA. Has some preference toward medium-chain substrates. Plays a role in adipocyte differentiation.</text>
</comment>
<dbReference type="InterPro" id="IPR020845">
    <property type="entry name" value="AMP-binding_CS"/>
</dbReference>
<accession>A0AAW2HDW9</accession>
<comment type="catalytic activity">
    <reaction evidence="6">
        <text>octanoate + ATP + CoA = octanoyl-CoA + AMP + diphosphate</text>
        <dbReference type="Rhea" id="RHEA:33631"/>
        <dbReference type="ChEBI" id="CHEBI:25646"/>
        <dbReference type="ChEBI" id="CHEBI:30616"/>
        <dbReference type="ChEBI" id="CHEBI:33019"/>
        <dbReference type="ChEBI" id="CHEBI:57287"/>
        <dbReference type="ChEBI" id="CHEBI:57386"/>
        <dbReference type="ChEBI" id="CHEBI:456215"/>
    </reaction>
</comment>
<dbReference type="EC" id="6.2.1.2" evidence="4"/>
<dbReference type="AlphaFoldDB" id="A0AAW2HDW9"/>
<evidence type="ECO:0000256" key="3">
    <source>
        <dbReference type="ARBA" id="ARBA00037247"/>
    </source>
</evidence>
<comment type="caution">
    <text evidence="10">The sequence shown here is derived from an EMBL/GenBank/DDBJ whole genome shotgun (WGS) entry which is preliminary data.</text>
</comment>
<evidence type="ECO:0000256" key="4">
    <source>
        <dbReference type="ARBA" id="ARBA00039009"/>
    </source>
</evidence>
<dbReference type="InterPro" id="IPR000873">
    <property type="entry name" value="AMP-dep_synth/lig_dom"/>
</dbReference>
<evidence type="ECO:0000256" key="1">
    <source>
        <dbReference type="ARBA" id="ARBA00006432"/>
    </source>
</evidence>
<evidence type="ECO:0000256" key="6">
    <source>
        <dbReference type="ARBA" id="ARBA00047319"/>
    </source>
</evidence>